<evidence type="ECO:0000259" key="2">
    <source>
        <dbReference type="Pfam" id="PF03888"/>
    </source>
</evidence>
<dbReference type="Gene3D" id="2.50.20.10">
    <property type="entry name" value="Lipoprotein localisation LolA/LolB/LppX"/>
    <property type="match status" value="1"/>
</dbReference>
<evidence type="ECO:0000256" key="1">
    <source>
        <dbReference type="SAM" id="SignalP"/>
    </source>
</evidence>
<dbReference type="EMBL" id="JAUSQU010000001">
    <property type="protein sequence ID" value="MDP9849082.1"/>
    <property type="molecule type" value="Genomic_DNA"/>
</dbReference>
<gene>
    <name evidence="3" type="ORF">J2853_008293</name>
</gene>
<dbReference type="InterPro" id="IPR033434">
    <property type="entry name" value="MucB/RseB_N"/>
</dbReference>
<accession>A0ABT9QQS2</accession>
<feature type="signal peptide" evidence="1">
    <location>
        <begin position="1"/>
        <end position="26"/>
    </location>
</feature>
<reference evidence="3 4" key="1">
    <citation type="submission" date="2023-07" db="EMBL/GenBank/DDBJ databases">
        <title>Sequencing the genomes of 1000 actinobacteria strains.</title>
        <authorList>
            <person name="Klenk H.-P."/>
        </authorList>
    </citation>
    <scope>NUCLEOTIDE SEQUENCE [LARGE SCALE GENOMIC DNA]</scope>
    <source>
        <strain evidence="3 4">DSM 46740</strain>
    </source>
</reference>
<evidence type="ECO:0000313" key="4">
    <source>
        <dbReference type="Proteomes" id="UP001225356"/>
    </source>
</evidence>
<keyword evidence="1" id="KW-0732">Signal</keyword>
<sequence length="336" mass="35327">MIRLSVTVFLAAVMLLGPVAGIPAYAAPPDEAESEDTGLHLLREAAVAGRARGYSGTQYVTTWGRSGAVSSVLEVRNVPGVGLMTRTGPSGPVQMADPGTPAGGMISPSAFMLDVLARNYRVVDVGAGHACGRPARLTNVLRPDGTVAARYWLDEAGGLILRSELLDDGGQVVHAGAFVDLTLDPAGKGAVPATAGGFALLEVPRLLADGWSFPRTLPGRLELFAAHNTSPGYLYLGYSDGLSVVSVFIQSGVLDEERLQGWHAEQRSGHTIWIRDSAGQETIWASGGHVYTVFADAPADMVDAAVAALPHEPVPDLWTRLGRGANRLLSWVNPFG</sequence>
<feature type="chain" id="PRO_5046627940" evidence="1">
    <location>
        <begin position="27"/>
        <end position="336"/>
    </location>
</feature>
<protein>
    <submittedName>
        <fullName evidence="3">Sigma-E factor negative regulatory protein RseB</fullName>
    </submittedName>
</protein>
<dbReference type="RefSeq" id="WP_307566738.1">
    <property type="nucleotide sequence ID" value="NZ_JAUSQU010000001.1"/>
</dbReference>
<keyword evidence="4" id="KW-1185">Reference proteome</keyword>
<dbReference type="Proteomes" id="UP001225356">
    <property type="component" value="Unassembled WGS sequence"/>
</dbReference>
<feature type="domain" description="MucB/RseB N-terminal" evidence="2">
    <location>
        <begin position="114"/>
        <end position="185"/>
    </location>
</feature>
<evidence type="ECO:0000313" key="3">
    <source>
        <dbReference type="EMBL" id="MDP9849082.1"/>
    </source>
</evidence>
<proteinExistence type="predicted"/>
<dbReference type="Pfam" id="PF03888">
    <property type="entry name" value="MucB_RseB"/>
    <property type="match status" value="1"/>
</dbReference>
<comment type="caution">
    <text evidence="3">The sequence shown here is derived from an EMBL/GenBank/DDBJ whole genome shotgun (WGS) entry which is preliminary data.</text>
</comment>
<organism evidence="3 4">
    <name type="scientific">Streptosporangium lutulentum</name>
    <dbReference type="NCBI Taxonomy" id="1461250"/>
    <lineage>
        <taxon>Bacteria</taxon>
        <taxon>Bacillati</taxon>
        <taxon>Actinomycetota</taxon>
        <taxon>Actinomycetes</taxon>
        <taxon>Streptosporangiales</taxon>
        <taxon>Streptosporangiaceae</taxon>
        <taxon>Streptosporangium</taxon>
    </lineage>
</organism>
<name>A0ABT9QQS2_9ACTN</name>